<name>A0A412CBR5_9FIRM</name>
<dbReference type="Proteomes" id="UP000286147">
    <property type="component" value="Unassembled WGS sequence"/>
</dbReference>
<gene>
    <name evidence="1" type="ORF">DWY77_11655</name>
</gene>
<proteinExistence type="predicted"/>
<reference evidence="1 2" key="1">
    <citation type="submission" date="2018-08" db="EMBL/GenBank/DDBJ databases">
        <title>A genome reference for cultivated species of the human gut microbiota.</title>
        <authorList>
            <person name="Zou Y."/>
            <person name="Xue W."/>
            <person name="Luo G."/>
        </authorList>
    </citation>
    <scope>NUCLEOTIDE SEQUENCE [LARGE SCALE GENOMIC DNA]</scope>
    <source>
        <strain evidence="1 2">AF27-12</strain>
    </source>
</reference>
<evidence type="ECO:0000313" key="1">
    <source>
        <dbReference type="EMBL" id="RGQ77028.1"/>
    </source>
</evidence>
<protein>
    <submittedName>
        <fullName evidence="1">Rpn family recombination-promoting nuclease/putative transposase</fullName>
    </submittedName>
</protein>
<accession>A0A412CBR5</accession>
<dbReference type="EMBL" id="QRTP01000050">
    <property type="protein sequence ID" value="RGQ77028.1"/>
    <property type="molecule type" value="Genomic_DNA"/>
</dbReference>
<sequence>MTILAIKEAVEFEDTFLQNKIERRAYEQREKAIRDYYSYMSAFKEEGLEQGLQEGITLGMKKANINTAINLLKLGVDVDTIVKGTGLSIQDVEALKIKIK</sequence>
<evidence type="ECO:0000313" key="2">
    <source>
        <dbReference type="Proteomes" id="UP000286147"/>
    </source>
</evidence>
<organism evidence="1 2">
    <name type="scientific">Megamonas rupellensis</name>
    <dbReference type="NCBI Taxonomy" id="491921"/>
    <lineage>
        <taxon>Bacteria</taxon>
        <taxon>Bacillati</taxon>
        <taxon>Bacillota</taxon>
        <taxon>Negativicutes</taxon>
        <taxon>Selenomonadales</taxon>
        <taxon>Selenomonadaceae</taxon>
        <taxon>Megamonas</taxon>
    </lineage>
</organism>
<comment type="caution">
    <text evidence="1">The sequence shown here is derived from an EMBL/GenBank/DDBJ whole genome shotgun (WGS) entry which is preliminary data.</text>
</comment>
<dbReference type="AlphaFoldDB" id="A0A412CBR5"/>
<dbReference type="InterPro" id="IPR010106">
    <property type="entry name" value="RpnA"/>
</dbReference>
<dbReference type="NCBIfam" id="TIGR01784">
    <property type="entry name" value="T_den_put_tspse"/>
    <property type="match status" value="1"/>
</dbReference>